<dbReference type="GO" id="GO:0008168">
    <property type="term" value="F:methyltransferase activity"/>
    <property type="evidence" value="ECO:0007669"/>
    <property type="project" value="UniProtKB-KW"/>
</dbReference>
<evidence type="ECO:0000259" key="6">
    <source>
        <dbReference type="Pfam" id="PF00590"/>
    </source>
</evidence>
<keyword evidence="2" id="KW-0698">rRNA processing</keyword>
<feature type="domain" description="Tetrapyrrole methylase" evidence="6">
    <location>
        <begin position="1"/>
        <end position="201"/>
    </location>
</feature>
<keyword evidence="1" id="KW-0963">Cytoplasm</keyword>
<dbReference type="InterPro" id="IPR014776">
    <property type="entry name" value="4pyrrole_Mease_sub2"/>
</dbReference>
<dbReference type="Pfam" id="PF00590">
    <property type="entry name" value="TP_methylase"/>
    <property type="match status" value="1"/>
</dbReference>
<dbReference type="Gene3D" id="3.40.1010.10">
    <property type="entry name" value="Cobalt-precorrin-4 Transmethylase, Domain 1"/>
    <property type="match status" value="1"/>
</dbReference>
<organism evidence="7">
    <name type="scientific">uncultured bacterium</name>
    <name type="common">gcode 4</name>
    <dbReference type="NCBI Taxonomy" id="1234023"/>
    <lineage>
        <taxon>Bacteria</taxon>
        <taxon>environmental samples</taxon>
    </lineage>
</organism>
<evidence type="ECO:0000256" key="4">
    <source>
        <dbReference type="ARBA" id="ARBA00022679"/>
    </source>
</evidence>
<evidence type="ECO:0000256" key="3">
    <source>
        <dbReference type="ARBA" id="ARBA00022603"/>
    </source>
</evidence>
<dbReference type="InterPro" id="IPR035996">
    <property type="entry name" value="4pyrrol_Methylase_sf"/>
</dbReference>
<dbReference type="EMBL" id="AMFJ01028750">
    <property type="protein sequence ID" value="EKD44751.1"/>
    <property type="molecule type" value="Genomic_DNA"/>
</dbReference>
<evidence type="ECO:0000313" key="7">
    <source>
        <dbReference type="EMBL" id="EKD44751.1"/>
    </source>
</evidence>
<evidence type="ECO:0000256" key="2">
    <source>
        <dbReference type="ARBA" id="ARBA00022552"/>
    </source>
</evidence>
<dbReference type="InterPro" id="IPR000878">
    <property type="entry name" value="4pyrrol_Mease"/>
</dbReference>
<dbReference type="NCBIfam" id="TIGR00096">
    <property type="entry name" value="16S rRNA (cytidine(1402)-2'-O)-methyltransferase"/>
    <property type="match status" value="1"/>
</dbReference>
<dbReference type="SUPFAM" id="SSF53790">
    <property type="entry name" value="Tetrapyrrole methylase"/>
    <property type="match status" value="1"/>
</dbReference>
<accession>K1Z6A4</accession>
<keyword evidence="5" id="KW-0949">S-adenosyl-L-methionine</keyword>
<dbReference type="GO" id="GO:0032259">
    <property type="term" value="P:methylation"/>
    <property type="evidence" value="ECO:0007669"/>
    <property type="project" value="UniProtKB-KW"/>
</dbReference>
<dbReference type="PANTHER" id="PTHR46111:SF1">
    <property type="entry name" value="RIBOSOMAL RNA SMALL SUBUNIT METHYLTRANSFERASE I"/>
    <property type="match status" value="1"/>
</dbReference>
<dbReference type="AlphaFoldDB" id="K1Z6A4"/>
<reference evidence="7" key="1">
    <citation type="journal article" date="2012" name="Science">
        <title>Fermentation, hydrogen, and sulfur metabolism in multiple uncultivated bacterial phyla.</title>
        <authorList>
            <person name="Wrighton K.C."/>
            <person name="Thomas B.C."/>
            <person name="Sharon I."/>
            <person name="Miller C.S."/>
            <person name="Castelle C.J."/>
            <person name="VerBerkmoes N.C."/>
            <person name="Wilkins M.J."/>
            <person name="Hettich R.L."/>
            <person name="Lipton M.S."/>
            <person name="Williams K.H."/>
            <person name="Long P.E."/>
            <person name="Banfield J.F."/>
        </authorList>
    </citation>
    <scope>NUCLEOTIDE SEQUENCE [LARGE SCALE GENOMIC DNA]</scope>
</reference>
<evidence type="ECO:0000256" key="1">
    <source>
        <dbReference type="ARBA" id="ARBA00022490"/>
    </source>
</evidence>
<name>K1Z6A4_9BACT</name>
<dbReference type="PANTHER" id="PTHR46111">
    <property type="entry name" value="RIBOSOMAL RNA SMALL SUBUNIT METHYLTRANSFERASE I"/>
    <property type="match status" value="1"/>
</dbReference>
<keyword evidence="4" id="KW-0808">Transferase</keyword>
<dbReference type="GO" id="GO:0006364">
    <property type="term" value="P:rRNA processing"/>
    <property type="evidence" value="ECO:0007669"/>
    <property type="project" value="UniProtKB-KW"/>
</dbReference>
<dbReference type="InterPro" id="IPR008189">
    <property type="entry name" value="rRNA_ssu_MeTfrase_I"/>
</dbReference>
<dbReference type="CDD" id="cd11648">
    <property type="entry name" value="RsmI"/>
    <property type="match status" value="1"/>
</dbReference>
<sequence length="222" mass="25532">MLYFIPTPIWNKDDITVRAMKLFQSLDFFVCEDTRTTMKLMKMYDIPYKDKTFFSLTSFTSDNQLARYVDILKESDIGLVSEAGTPGLSDPGKSMIQLCNQYNIPYTILPGANALVPAIVAAWFDTSEFIYLWFLPTKKGRQTKIKEILQSKIPVFVYESVHRMEKLLKELSQAGFTGKISIARELSKMFEQHFTWTVEEAIVLIKEKKLPIKGEFVVGIKN</sequence>
<dbReference type="InterPro" id="IPR014777">
    <property type="entry name" value="4pyrrole_Mease_sub1"/>
</dbReference>
<dbReference type="Gene3D" id="3.30.950.10">
    <property type="entry name" value="Methyltransferase, Cobalt-precorrin-4 Transmethylase, Domain 2"/>
    <property type="match status" value="1"/>
</dbReference>
<gene>
    <name evidence="7" type="ORF">ACD_71C00019G0003</name>
</gene>
<comment type="caution">
    <text evidence="7">The sequence shown here is derived from an EMBL/GenBank/DDBJ whole genome shotgun (WGS) entry which is preliminary data.</text>
</comment>
<protein>
    <recommendedName>
        <fullName evidence="6">Tetrapyrrole methylase domain-containing protein</fullName>
    </recommendedName>
</protein>
<proteinExistence type="predicted"/>
<keyword evidence="3" id="KW-0489">Methyltransferase</keyword>
<evidence type="ECO:0000256" key="5">
    <source>
        <dbReference type="ARBA" id="ARBA00022691"/>
    </source>
</evidence>
<dbReference type="PIRSF" id="PIRSF005917">
    <property type="entry name" value="MTase_YraL"/>
    <property type="match status" value="1"/>
</dbReference>